<dbReference type="PANTHER" id="PTHR43226">
    <property type="entry name" value="XAA-PRO AMINOPEPTIDASE 3"/>
    <property type="match status" value="1"/>
</dbReference>
<dbReference type="SUPFAM" id="SSF53092">
    <property type="entry name" value="Creatinase/prolidase N-terminal domain"/>
    <property type="match status" value="1"/>
</dbReference>
<keyword evidence="9" id="KW-0464">Manganese</keyword>
<dbReference type="InterPro" id="IPR029149">
    <property type="entry name" value="Creatin/AminoP/Spt16_N"/>
</dbReference>
<dbReference type="EMBL" id="WTVH01000006">
    <property type="protein sequence ID" value="NMF92689.1"/>
    <property type="molecule type" value="Genomic_DNA"/>
</dbReference>
<dbReference type="Pfam" id="PF00557">
    <property type="entry name" value="Peptidase_M24"/>
    <property type="match status" value="1"/>
</dbReference>
<keyword evidence="12" id="KW-1185">Reference proteome</keyword>
<keyword evidence="8" id="KW-0482">Metalloprotease</keyword>
<evidence type="ECO:0000256" key="7">
    <source>
        <dbReference type="ARBA" id="ARBA00022801"/>
    </source>
</evidence>
<dbReference type="InterPro" id="IPR000994">
    <property type="entry name" value="Pept_M24"/>
</dbReference>
<evidence type="ECO:0000256" key="1">
    <source>
        <dbReference type="ARBA" id="ARBA00001424"/>
    </source>
</evidence>
<dbReference type="CDD" id="cd01087">
    <property type="entry name" value="Prolidase"/>
    <property type="match status" value="1"/>
</dbReference>
<dbReference type="SMART" id="SM01011">
    <property type="entry name" value="AMP_N"/>
    <property type="match status" value="1"/>
</dbReference>
<dbReference type="InterPro" id="IPR052433">
    <property type="entry name" value="X-Pro_dipept-like"/>
</dbReference>
<keyword evidence="6" id="KW-0479">Metal-binding</keyword>
<comment type="caution">
    <text evidence="11">The sequence shown here is derived from an EMBL/GenBank/DDBJ whole genome shotgun (WGS) entry which is preliminary data.</text>
</comment>
<dbReference type="InterPro" id="IPR001714">
    <property type="entry name" value="Pept_M24_MAP"/>
</dbReference>
<dbReference type="PANTHER" id="PTHR43226:SF4">
    <property type="entry name" value="XAA-PRO AMINOPEPTIDASE 3"/>
    <property type="match status" value="1"/>
</dbReference>
<comment type="catalytic activity">
    <reaction evidence="1">
        <text>Release of any N-terminal amino acid, including proline, that is linked to proline, even from a dipeptide or tripeptide.</text>
        <dbReference type="EC" id="3.4.11.9"/>
    </reaction>
</comment>
<gene>
    <name evidence="11" type="ORF">GO608_05020</name>
</gene>
<reference evidence="11" key="1">
    <citation type="submission" date="2019-12" db="EMBL/GenBank/DDBJ databases">
        <title>Comparative genomics gives insights into the taxonomy of the Azoarcus-Aromatoleum group and reveals separate origins of nif in the plant-associated Azoarcus and non-plant-associated Aromatoleum sub-groups.</title>
        <authorList>
            <person name="Lafos M."/>
            <person name="Maluk M."/>
            <person name="Batista M."/>
            <person name="Junghare M."/>
            <person name="Carmona M."/>
            <person name="Faoro H."/>
            <person name="Cruz L.M."/>
            <person name="Battistoni F."/>
            <person name="De Souza E."/>
            <person name="Pedrosa F."/>
            <person name="Chen W.-M."/>
            <person name="Poole P.S."/>
            <person name="Dixon R.A."/>
            <person name="James E.K."/>
        </authorList>
    </citation>
    <scope>NUCLEOTIDE SEQUENCE</scope>
    <source>
        <strain evidence="11">U120</strain>
    </source>
</reference>
<evidence type="ECO:0000313" key="12">
    <source>
        <dbReference type="Proteomes" id="UP000601990"/>
    </source>
</evidence>
<dbReference type="SUPFAM" id="SSF55920">
    <property type="entry name" value="Creatinase/aminopeptidase"/>
    <property type="match status" value="1"/>
</dbReference>
<dbReference type="Gene3D" id="3.90.230.10">
    <property type="entry name" value="Creatinase/methionine aminopeptidase superfamily"/>
    <property type="match status" value="1"/>
</dbReference>
<organism evidence="11 12">
    <name type="scientific">Aromatoleum buckelii</name>
    <dbReference type="NCBI Taxonomy" id="200254"/>
    <lineage>
        <taxon>Bacteria</taxon>
        <taxon>Pseudomonadati</taxon>
        <taxon>Pseudomonadota</taxon>
        <taxon>Betaproteobacteria</taxon>
        <taxon>Rhodocyclales</taxon>
        <taxon>Rhodocyclaceae</taxon>
        <taxon>Aromatoleum</taxon>
    </lineage>
</organism>
<dbReference type="EC" id="3.4.11.9" evidence="4"/>
<sequence>MKNLSERPVPDIAPFHARRERLLARMNALGGGIAVLPTAAECTRNRDTHYPFRHDSYFHYLTGFGEPEAVVVLVAGESPRSILFCREKNEEREIWDGYRFGPDAARERFGFDEAWTIGDLDQRLPDLLANQPKLWCALGYEADWDARVMRALNTVRANARAGAVPPHAIHDVRTELDEMRLVKDDSELAIMRRAAAISGDGHRRAMAATRPGRHEYEVEAELLYSFRRAGSQAPAYPSIVASGPNACVLHYVENDRMMADGELLLIDAGCELDGYASDITRTFPVNGRFTGAQRDVYELVLAAQRAAKDMIRPGVLWNDPHDAAVRVIAQGLLDLGLLSGPLDAVIEQGLYRRFYMHRTGHWLGRDVHDAGEYKRAGEWRPLEPGMVLTVEPGCYIRAAADVPEAFWNIGVRIEDDAVVTATGCEFITDAAPRSIADIEAVMREGAGATA</sequence>
<dbReference type="Pfam" id="PF05195">
    <property type="entry name" value="AMP_N"/>
    <property type="match status" value="1"/>
</dbReference>
<evidence type="ECO:0000256" key="5">
    <source>
        <dbReference type="ARBA" id="ARBA00022670"/>
    </source>
</evidence>
<evidence type="ECO:0000256" key="6">
    <source>
        <dbReference type="ARBA" id="ARBA00022723"/>
    </source>
</evidence>
<keyword evidence="7" id="KW-0378">Hydrolase</keyword>
<evidence type="ECO:0000259" key="10">
    <source>
        <dbReference type="SMART" id="SM01011"/>
    </source>
</evidence>
<keyword evidence="5" id="KW-0645">Protease</keyword>
<comment type="similarity">
    <text evidence="3">Belongs to the peptidase M24B family.</text>
</comment>
<comment type="cofactor">
    <cofactor evidence="2">
        <name>Mn(2+)</name>
        <dbReference type="ChEBI" id="CHEBI:29035"/>
    </cofactor>
</comment>
<evidence type="ECO:0000256" key="8">
    <source>
        <dbReference type="ARBA" id="ARBA00023049"/>
    </source>
</evidence>
<dbReference type="InterPro" id="IPR007865">
    <property type="entry name" value="Aminopep_P_N"/>
</dbReference>
<accession>A0ABX1MXG7</accession>
<protein>
    <recommendedName>
        <fullName evidence="4">Xaa-Pro aminopeptidase</fullName>
        <ecNumber evidence="4">3.4.11.9</ecNumber>
    </recommendedName>
</protein>
<proteinExistence type="inferred from homology"/>
<dbReference type="Gene3D" id="3.40.350.10">
    <property type="entry name" value="Creatinase/prolidase N-terminal domain"/>
    <property type="match status" value="1"/>
</dbReference>
<evidence type="ECO:0000256" key="9">
    <source>
        <dbReference type="ARBA" id="ARBA00023211"/>
    </source>
</evidence>
<evidence type="ECO:0000313" key="11">
    <source>
        <dbReference type="EMBL" id="NMF92689.1"/>
    </source>
</evidence>
<dbReference type="PRINTS" id="PR00599">
    <property type="entry name" value="MAPEPTIDASE"/>
</dbReference>
<dbReference type="Proteomes" id="UP000601990">
    <property type="component" value="Unassembled WGS sequence"/>
</dbReference>
<dbReference type="RefSeq" id="WP_169197984.1">
    <property type="nucleotide sequence ID" value="NZ_WTVH02000010.1"/>
</dbReference>
<dbReference type="InterPro" id="IPR036005">
    <property type="entry name" value="Creatinase/aminopeptidase-like"/>
</dbReference>
<evidence type="ECO:0000256" key="3">
    <source>
        <dbReference type="ARBA" id="ARBA00008766"/>
    </source>
</evidence>
<name>A0ABX1MXG7_9RHOO</name>
<evidence type="ECO:0000256" key="2">
    <source>
        <dbReference type="ARBA" id="ARBA00001936"/>
    </source>
</evidence>
<evidence type="ECO:0000256" key="4">
    <source>
        <dbReference type="ARBA" id="ARBA00012574"/>
    </source>
</evidence>
<feature type="domain" description="Aminopeptidase P N-terminal" evidence="10">
    <location>
        <begin position="10"/>
        <end position="145"/>
    </location>
</feature>